<keyword evidence="1" id="KW-0001">2Fe-2S</keyword>
<dbReference type="GO" id="GO:0046872">
    <property type="term" value="F:metal ion binding"/>
    <property type="evidence" value="ECO:0007669"/>
    <property type="project" value="UniProtKB-KW"/>
</dbReference>
<proteinExistence type="predicted"/>
<dbReference type="RefSeq" id="WP_111068246.1">
    <property type="nucleotide sequence ID" value="NZ_CP029830.1"/>
</dbReference>
<evidence type="ECO:0000313" key="7">
    <source>
        <dbReference type="Proteomes" id="UP000249605"/>
    </source>
</evidence>
<dbReference type="InterPro" id="IPR017941">
    <property type="entry name" value="Rieske_2Fe-2S"/>
</dbReference>
<evidence type="ECO:0000256" key="1">
    <source>
        <dbReference type="ARBA" id="ARBA00022714"/>
    </source>
</evidence>
<dbReference type="EMBL" id="CP029830">
    <property type="protein sequence ID" value="AWU95479.1"/>
    <property type="molecule type" value="Genomic_DNA"/>
</dbReference>
<geneLocation type="plasmid" evidence="6 7">
    <name>unnamed1</name>
</geneLocation>
<evidence type="ECO:0000313" key="6">
    <source>
        <dbReference type="EMBL" id="AWU95479.1"/>
    </source>
</evidence>
<dbReference type="SUPFAM" id="SSF50022">
    <property type="entry name" value="ISP domain"/>
    <property type="match status" value="1"/>
</dbReference>
<dbReference type="AlphaFoldDB" id="A0A2U9SCT2"/>
<evidence type="ECO:0000256" key="2">
    <source>
        <dbReference type="ARBA" id="ARBA00022723"/>
    </source>
</evidence>
<dbReference type="KEGG" id="azm:DM194_14220"/>
<feature type="domain" description="Rieske" evidence="5">
    <location>
        <begin position="8"/>
        <end position="106"/>
    </location>
</feature>
<organism evidence="6 7">
    <name type="scientific">Azospirillum ramasamyi</name>
    <dbReference type="NCBI Taxonomy" id="682998"/>
    <lineage>
        <taxon>Bacteria</taxon>
        <taxon>Pseudomonadati</taxon>
        <taxon>Pseudomonadota</taxon>
        <taxon>Alphaproteobacteria</taxon>
        <taxon>Rhodospirillales</taxon>
        <taxon>Azospirillaceae</taxon>
        <taxon>Azospirillum</taxon>
    </lineage>
</organism>
<dbReference type="Proteomes" id="UP000249605">
    <property type="component" value="Plasmid unnamed1"/>
</dbReference>
<keyword evidence="2" id="KW-0479">Metal-binding</keyword>
<dbReference type="PROSITE" id="PS51296">
    <property type="entry name" value="RIESKE"/>
    <property type="match status" value="1"/>
</dbReference>
<dbReference type="Pfam" id="PF00355">
    <property type="entry name" value="Rieske"/>
    <property type="match status" value="1"/>
</dbReference>
<evidence type="ECO:0000259" key="5">
    <source>
        <dbReference type="PROSITE" id="PS51296"/>
    </source>
</evidence>
<evidence type="ECO:0000256" key="3">
    <source>
        <dbReference type="ARBA" id="ARBA00023004"/>
    </source>
</evidence>
<keyword evidence="4" id="KW-0411">Iron-sulfur</keyword>
<protein>
    <submittedName>
        <fullName evidence="6">Non-heme iron oxygenase ferredoxin subunit</fullName>
    </submittedName>
</protein>
<dbReference type="GO" id="GO:0051537">
    <property type="term" value="F:2 iron, 2 sulfur cluster binding"/>
    <property type="evidence" value="ECO:0007669"/>
    <property type="project" value="UniProtKB-KW"/>
</dbReference>
<sequence length="108" mass="11574">MTTTTLTWTELCAADAVGDGAHKAFFIGTKRLCAVNHGGVFHVVDDLCTHGVAYLSDGYLDTDECVLECPLHGGLFSYHDGCPKGDPAEKPVRSYETRIVDGVVMVAL</sequence>
<keyword evidence="7" id="KW-1185">Reference proteome</keyword>
<keyword evidence="6" id="KW-0614">Plasmid</keyword>
<keyword evidence="3" id="KW-0408">Iron</keyword>
<reference evidence="6 7" key="1">
    <citation type="submission" date="2018-06" db="EMBL/GenBank/DDBJ databases">
        <title>Complete genome sequencing of Azospirillum sp. M2T2B2.</title>
        <authorList>
            <person name="Heo J."/>
            <person name="Kim S.-J."/>
            <person name="Kwon S.-W."/>
            <person name="Anandham R."/>
        </authorList>
    </citation>
    <scope>NUCLEOTIDE SEQUENCE [LARGE SCALE GENOMIC DNA]</scope>
    <source>
        <strain evidence="6 7">M2T2B2</strain>
        <plasmid evidence="6 7">unnamed1</plasmid>
    </source>
</reference>
<name>A0A2U9SCT2_9PROT</name>
<accession>A0A2U9SCT2</accession>
<gene>
    <name evidence="6" type="ORF">DM194_14220</name>
</gene>
<dbReference type="InterPro" id="IPR036922">
    <property type="entry name" value="Rieske_2Fe-2S_sf"/>
</dbReference>
<evidence type="ECO:0000256" key="4">
    <source>
        <dbReference type="ARBA" id="ARBA00023014"/>
    </source>
</evidence>
<dbReference type="OrthoDB" id="9800167at2"/>
<dbReference type="Gene3D" id="2.102.10.10">
    <property type="entry name" value="Rieske [2Fe-2S] iron-sulphur domain"/>
    <property type="match status" value="1"/>
</dbReference>